<dbReference type="EMBL" id="CP111018">
    <property type="protein sequence ID" value="WAR09689.1"/>
    <property type="molecule type" value="Genomic_DNA"/>
</dbReference>
<dbReference type="InterPro" id="IPR036291">
    <property type="entry name" value="NAD(P)-bd_dom_sf"/>
</dbReference>
<organism evidence="2 3">
    <name type="scientific">Mya arenaria</name>
    <name type="common">Soft-shell clam</name>
    <dbReference type="NCBI Taxonomy" id="6604"/>
    <lineage>
        <taxon>Eukaryota</taxon>
        <taxon>Metazoa</taxon>
        <taxon>Spiralia</taxon>
        <taxon>Lophotrochozoa</taxon>
        <taxon>Mollusca</taxon>
        <taxon>Bivalvia</taxon>
        <taxon>Autobranchia</taxon>
        <taxon>Heteroconchia</taxon>
        <taxon>Euheterodonta</taxon>
        <taxon>Imparidentia</taxon>
        <taxon>Neoheterodontei</taxon>
        <taxon>Myida</taxon>
        <taxon>Myoidea</taxon>
        <taxon>Myidae</taxon>
        <taxon>Mya</taxon>
    </lineage>
</organism>
<protein>
    <submittedName>
        <fullName evidence="2">H17B6-like protein</fullName>
    </submittedName>
</protein>
<dbReference type="PANTHER" id="PTHR43313">
    <property type="entry name" value="SHORT-CHAIN DEHYDROGENASE/REDUCTASE FAMILY 9C"/>
    <property type="match status" value="1"/>
</dbReference>
<name>A0ABY7EKN2_MYAAR</name>
<evidence type="ECO:0000313" key="3">
    <source>
        <dbReference type="Proteomes" id="UP001164746"/>
    </source>
</evidence>
<evidence type="ECO:0000256" key="1">
    <source>
        <dbReference type="SAM" id="Phobius"/>
    </source>
</evidence>
<evidence type="ECO:0000313" key="2">
    <source>
        <dbReference type="EMBL" id="WAR09689.1"/>
    </source>
</evidence>
<dbReference type="Gene3D" id="3.40.50.720">
    <property type="entry name" value="NAD(P)-binding Rossmann-like Domain"/>
    <property type="match status" value="1"/>
</dbReference>
<keyword evidence="1" id="KW-1133">Transmembrane helix</keyword>
<accession>A0ABY7EKN2</accession>
<gene>
    <name evidence="2" type="ORF">MAR_034765</name>
</gene>
<keyword evidence="1" id="KW-0812">Transmembrane</keyword>
<proteinExistence type="predicted"/>
<dbReference type="SUPFAM" id="SSF51735">
    <property type="entry name" value="NAD(P)-binding Rossmann-fold domains"/>
    <property type="match status" value="1"/>
</dbReference>
<keyword evidence="3" id="KW-1185">Reference proteome</keyword>
<dbReference type="Proteomes" id="UP001164746">
    <property type="component" value="Chromosome 7"/>
</dbReference>
<dbReference type="PANTHER" id="PTHR43313:SF50">
    <property type="entry name" value="GH26015P"/>
    <property type="match status" value="1"/>
</dbReference>
<dbReference type="Pfam" id="PF00106">
    <property type="entry name" value="adh_short"/>
    <property type="match status" value="1"/>
</dbReference>
<reference evidence="2" key="1">
    <citation type="submission" date="2022-11" db="EMBL/GenBank/DDBJ databases">
        <title>Centuries of genome instability and evolution in soft-shell clam transmissible cancer (bioRxiv).</title>
        <authorList>
            <person name="Hart S.F.M."/>
            <person name="Yonemitsu M.A."/>
            <person name="Giersch R.M."/>
            <person name="Beal B.F."/>
            <person name="Arriagada G."/>
            <person name="Davis B.W."/>
            <person name="Ostrander E.A."/>
            <person name="Goff S.P."/>
            <person name="Metzger M.J."/>
        </authorList>
    </citation>
    <scope>NUCLEOTIDE SEQUENCE</scope>
    <source>
        <strain evidence="2">MELC-2E11</strain>
        <tissue evidence="2">Siphon/mantle</tissue>
    </source>
</reference>
<sequence length="263" mass="29347">MRPSIFCKLYFPFPCMRPDNYIYMPNHVFSLVFFFVTYNIFDWIIRRGKVEHIAKKSVFINGCDTGFGNLLAKTLDQKGVVVYAGCLTNNGAEQLNKDTSSRLKTLILDVLDNGSITDAFRTIDQDVKDGGLLSVVNNAEVTSGLSSFECNPLAVLERTILVNLVGHMAVAYTFLPLLRKSGVRLVNVCSSFSFVAIPGIINQMKLMAHLNKAENVFPVTKFISLLHESNLSSPQDVADVMIRALLARRPRSRYLVDTDAKTL</sequence>
<keyword evidence="1" id="KW-0472">Membrane</keyword>
<feature type="transmembrane region" description="Helical" evidence="1">
    <location>
        <begin position="20"/>
        <end position="41"/>
    </location>
</feature>
<dbReference type="InterPro" id="IPR002347">
    <property type="entry name" value="SDR_fam"/>
</dbReference>